<gene>
    <name evidence="1" type="ORF">NA56DRAFT_706785</name>
</gene>
<proteinExistence type="predicted"/>
<keyword evidence="2" id="KW-1185">Reference proteome</keyword>
<dbReference type="OrthoDB" id="3564902at2759"/>
<organism evidence="1 2">
    <name type="scientific">Hyaloscypha hepaticicola</name>
    <dbReference type="NCBI Taxonomy" id="2082293"/>
    <lineage>
        <taxon>Eukaryota</taxon>
        <taxon>Fungi</taxon>
        <taxon>Dikarya</taxon>
        <taxon>Ascomycota</taxon>
        <taxon>Pezizomycotina</taxon>
        <taxon>Leotiomycetes</taxon>
        <taxon>Helotiales</taxon>
        <taxon>Hyaloscyphaceae</taxon>
        <taxon>Hyaloscypha</taxon>
    </lineage>
</organism>
<protein>
    <submittedName>
        <fullName evidence="1">Uncharacterized protein</fullName>
    </submittedName>
</protein>
<sequence>MYEPELKPRPYNAAVLNLNFVLCLKAMEIIKGIKVKADAAESRHIWSFPERMSFLIEALFHSQRSCASNFLFVLAALSVCSSGIYKDLLPLSTYSAAEAFCSSHFPEAKCTVTVTAQATQAVHKRVPATNVSGDITTVHGKFSTTTTSAHTTTTTAKPTSEVLTEREIPYLFGQLELLADEFLSTACACYDHQVNEQFHQNNEHIDPANKHLDEVNEHHHLAI</sequence>
<dbReference type="EMBL" id="KZ613495">
    <property type="protein sequence ID" value="PMD18174.1"/>
    <property type="molecule type" value="Genomic_DNA"/>
</dbReference>
<evidence type="ECO:0000313" key="2">
    <source>
        <dbReference type="Proteomes" id="UP000235672"/>
    </source>
</evidence>
<dbReference type="Proteomes" id="UP000235672">
    <property type="component" value="Unassembled WGS sequence"/>
</dbReference>
<dbReference type="AlphaFoldDB" id="A0A2J6PW18"/>
<reference evidence="1 2" key="1">
    <citation type="submission" date="2016-05" db="EMBL/GenBank/DDBJ databases">
        <title>A degradative enzymes factory behind the ericoid mycorrhizal symbiosis.</title>
        <authorList>
            <consortium name="DOE Joint Genome Institute"/>
            <person name="Martino E."/>
            <person name="Morin E."/>
            <person name="Grelet G."/>
            <person name="Kuo A."/>
            <person name="Kohler A."/>
            <person name="Daghino S."/>
            <person name="Barry K."/>
            <person name="Choi C."/>
            <person name="Cichocki N."/>
            <person name="Clum A."/>
            <person name="Copeland A."/>
            <person name="Hainaut M."/>
            <person name="Haridas S."/>
            <person name="Labutti K."/>
            <person name="Lindquist E."/>
            <person name="Lipzen A."/>
            <person name="Khouja H.-R."/>
            <person name="Murat C."/>
            <person name="Ohm R."/>
            <person name="Olson A."/>
            <person name="Spatafora J."/>
            <person name="Veneault-Fourrey C."/>
            <person name="Henrissat B."/>
            <person name="Grigoriev I."/>
            <person name="Martin F."/>
            <person name="Perotto S."/>
        </authorList>
    </citation>
    <scope>NUCLEOTIDE SEQUENCE [LARGE SCALE GENOMIC DNA]</scope>
    <source>
        <strain evidence="1 2">UAMH 7357</strain>
    </source>
</reference>
<name>A0A2J6PW18_9HELO</name>
<evidence type="ECO:0000313" key="1">
    <source>
        <dbReference type="EMBL" id="PMD18174.1"/>
    </source>
</evidence>
<accession>A0A2J6PW18</accession>
<dbReference type="STRING" id="1745343.A0A2J6PW18"/>